<name>A0A927H0F0_9BACL</name>
<dbReference type="GO" id="GO:0032259">
    <property type="term" value="P:methylation"/>
    <property type="evidence" value="ECO:0007669"/>
    <property type="project" value="UniProtKB-KW"/>
</dbReference>
<dbReference type="InterPro" id="IPR029063">
    <property type="entry name" value="SAM-dependent_MTases_sf"/>
</dbReference>
<comment type="caution">
    <text evidence="2">The sequence shown here is derived from an EMBL/GenBank/DDBJ whole genome shotgun (WGS) entry which is preliminary data.</text>
</comment>
<proteinExistence type="predicted"/>
<evidence type="ECO:0000313" key="3">
    <source>
        <dbReference type="Proteomes" id="UP000639396"/>
    </source>
</evidence>
<feature type="domain" description="Methyltransferase type 11" evidence="1">
    <location>
        <begin position="23"/>
        <end position="82"/>
    </location>
</feature>
<protein>
    <submittedName>
        <fullName evidence="2">Class I SAM-dependent methyltransferase</fullName>
    </submittedName>
</protein>
<accession>A0A927H0F0</accession>
<evidence type="ECO:0000313" key="2">
    <source>
        <dbReference type="EMBL" id="MBD2864001.1"/>
    </source>
</evidence>
<keyword evidence="2" id="KW-0489">Methyltransferase</keyword>
<keyword evidence="2" id="KW-0808">Transferase</keyword>
<dbReference type="EMBL" id="JACXJA010000026">
    <property type="protein sequence ID" value="MBD2864001.1"/>
    <property type="molecule type" value="Genomic_DNA"/>
</dbReference>
<dbReference type="GO" id="GO:0008757">
    <property type="term" value="F:S-adenosylmethionine-dependent methyltransferase activity"/>
    <property type="evidence" value="ECO:0007669"/>
    <property type="project" value="InterPro"/>
</dbReference>
<reference evidence="2" key="1">
    <citation type="submission" date="2020-09" db="EMBL/GenBank/DDBJ databases">
        <title>A novel bacterium of genus Paenibacillus, isolated from South China Sea.</title>
        <authorList>
            <person name="Huang H."/>
            <person name="Mo K."/>
            <person name="Hu Y."/>
        </authorList>
    </citation>
    <scope>NUCLEOTIDE SEQUENCE</scope>
    <source>
        <strain evidence="2">IB182363</strain>
    </source>
</reference>
<dbReference type="SUPFAM" id="SSF53335">
    <property type="entry name" value="S-adenosyl-L-methionine-dependent methyltransferases"/>
    <property type="match status" value="1"/>
</dbReference>
<keyword evidence="3" id="KW-1185">Reference proteome</keyword>
<dbReference type="InterPro" id="IPR013216">
    <property type="entry name" value="Methyltransf_11"/>
</dbReference>
<dbReference type="Proteomes" id="UP000639396">
    <property type="component" value="Unassembled WGS sequence"/>
</dbReference>
<dbReference type="AlphaFoldDB" id="A0A927H0F0"/>
<sequence>MHVSVVTLEPWAKSGNNEIQAYAAVRGVENQVLQLKITAQSMPFADNTFDAIISIGSFEMIGDERPLALSEMVRVAKPGARIGIAEPMCQPIPMPAELVELDNQFSLGFQACFKTLDWNCNLFAGQGLPITDSYYFDEAYQWWLNYRDLRRISEEEQQLITLDNGRWISPGLVVGEKKV</sequence>
<evidence type="ECO:0000259" key="1">
    <source>
        <dbReference type="Pfam" id="PF08241"/>
    </source>
</evidence>
<dbReference type="RefSeq" id="WP_190929631.1">
    <property type="nucleotide sequence ID" value="NZ_JACXJA010000026.1"/>
</dbReference>
<organism evidence="2 3">
    <name type="scientific">Paenibacillus oceani</name>
    <dbReference type="NCBI Taxonomy" id="2772510"/>
    <lineage>
        <taxon>Bacteria</taxon>
        <taxon>Bacillati</taxon>
        <taxon>Bacillota</taxon>
        <taxon>Bacilli</taxon>
        <taxon>Bacillales</taxon>
        <taxon>Paenibacillaceae</taxon>
        <taxon>Paenibacillus</taxon>
    </lineage>
</organism>
<dbReference type="Pfam" id="PF08241">
    <property type="entry name" value="Methyltransf_11"/>
    <property type="match status" value="1"/>
</dbReference>
<dbReference type="Gene3D" id="3.40.50.150">
    <property type="entry name" value="Vaccinia Virus protein VP39"/>
    <property type="match status" value="1"/>
</dbReference>
<gene>
    <name evidence="2" type="ORF">IDH45_18600</name>
</gene>
<dbReference type="CDD" id="cd02440">
    <property type="entry name" value="AdoMet_MTases"/>
    <property type="match status" value="1"/>
</dbReference>